<proteinExistence type="predicted"/>
<dbReference type="Proteomes" id="UP000193411">
    <property type="component" value="Unassembled WGS sequence"/>
</dbReference>
<feature type="non-terminal residue" evidence="2">
    <location>
        <position position="106"/>
    </location>
</feature>
<keyword evidence="1" id="KW-1133">Transmembrane helix</keyword>
<reference evidence="2 3" key="1">
    <citation type="submission" date="2016-07" db="EMBL/GenBank/DDBJ databases">
        <title>Pervasive Adenine N6-methylation of Active Genes in Fungi.</title>
        <authorList>
            <consortium name="DOE Joint Genome Institute"/>
            <person name="Mondo S.J."/>
            <person name="Dannebaum R.O."/>
            <person name="Kuo R.C."/>
            <person name="Labutti K."/>
            <person name="Haridas S."/>
            <person name="Kuo A."/>
            <person name="Salamov A."/>
            <person name="Ahrendt S.R."/>
            <person name="Lipzen A."/>
            <person name="Sullivan W."/>
            <person name="Andreopoulos W.B."/>
            <person name="Clum A."/>
            <person name="Lindquist E."/>
            <person name="Daum C."/>
            <person name="Ramamoorthy G.K."/>
            <person name="Gryganskyi A."/>
            <person name="Culley D."/>
            <person name="Magnuson J.K."/>
            <person name="James T.Y."/>
            <person name="O'Malley M.A."/>
            <person name="Stajich J.E."/>
            <person name="Spatafora J.W."/>
            <person name="Visel A."/>
            <person name="Grigoriev I.V."/>
        </authorList>
    </citation>
    <scope>NUCLEOTIDE SEQUENCE [LARGE SCALE GENOMIC DNA]</scope>
    <source>
        <strain evidence="2 3">PL171</strain>
    </source>
</reference>
<organism evidence="2 3">
    <name type="scientific">Catenaria anguillulae PL171</name>
    <dbReference type="NCBI Taxonomy" id="765915"/>
    <lineage>
        <taxon>Eukaryota</taxon>
        <taxon>Fungi</taxon>
        <taxon>Fungi incertae sedis</taxon>
        <taxon>Blastocladiomycota</taxon>
        <taxon>Blastocladiomycetes</taxon>
        <taxon>Blastocladiales</taxon>
        <taxon>Catenariaceae</taxon>
        <taxon>Catenaria</taxon>
    </lineage>
</organism>
<comment type="caution">
    <text evidence="2">The sequence shown here is derived from an EMBL/GenBank/DDBJ whole genome shotgun (WGS) entry which is preliminary data.</text>
</comment>
<evidence type="ECO:0000256" key="1">
    <source>
        <dbReference type="SAM" id="Phobius"/>
    </source>
</evidence>
<evidence type="ECO:0000313" key="2">
    <source>
        <dbReference type="EMBL" id="ORZ29267.1"/>
    </source>
</evidence>
<gene>
    <name evidence="2" type="ORF">BCR44DRAFT_1452885</name>
</gene>
<sequence>MIYFVVRFVYLSIPVLAVCIVSLIPRSDSVPPVTFCPDSLARFIPIPVFIVPTFLNGLSVYLIFSGVSFFRLVPTSLHVFSSFVTFQPCYLWTSSVASRSFIVGSV</sequence>
<keyword evidence="3" id="KW-1185">Reference proteome</keyword>
<name>A0A1Y2H3Y4_9FUNG</name>
<feature type="transmembrane region" description="Helical" evidence="1">
    <location>
        <begin position="44"/>
        <end position="64"/>
    </location>
</feature>
<keyword evidence="1" id="KW-0472">Membrane</keyword>
<keyword evidence="1" id="KW-0812">Transmembrane</keyword>
<accession>A0A1Y2H3Y4</accession>
<evidence type="ECO:0000313" key="3">
    <source>
        <dbReference type="Proteomes" id="UP000193411"/>
    </source>
</evidence>
<feature type="transmembrane region" description="Helical" evidence="1">
    <location>
        <begin position="7"/>
        <end position="24"/>
    </location>
</feature>
<dbReference type="EMBL" id="MCFL01000253">
    <property type="protein sequence ID" value="ORZ29267.1"/>
    <property type="molecule type" value="Genomic_DNA"/>
</dbReference>
<dbReference type="AlphaFoldDB" id="A0A1Y2H3Y4"/>
<protein>
    <submittedName>
        <fullName evidence="2">Uncharacterized protein</fullName>
    </submittedName>
</protein>